<sequence length="265" mass="29889">MAGTMPDPPALDSTEPNEGITERTRKREAGKITRAIKVALVGDGTVGKTCMLMSYVCQAFMEDYIPTMFDNFSAIEEVDGEMVNVILWDTAVPSVGAILNRHRLTCKSGQEDYETIRTTTCFPNTHVFVLCFSVVHPDSFQNWLEELRRTCPNTPYILVGTKTDMRDDPEVIRKLNEKGKEPITSKVGKKRAKEIKAEAYIECSAKDLSSVNNVFVQAIHVVMDPLRERRKVVAKLAKKETEEEKKIEKKIEKARAKMDKTTIEG</sequence>
<organism evidence="5 6">
    <name type="scientific">Planoprotostelium fungivorum</name>
    <dbReference type="NCBI Taxonomy" id="1890364"/>
    <lineage>
        <taxon>Eukaryota</taxon>
        <taxon>Amoebozoa</taxon>
        <taxon>Evosea</taxon>
        <taxon>Variosea</taxon>
        <taxon>Cavosteliida</taxon>
        <taxon>Cavosteliaceae</taxon>
        <taxon>Planoprotostelium</taxon>
    </lineage>
</organism>
<evidence type="ECO:0000313" key="5">
    <source>
        <dbReference type="EMBL" id="PRP76942.1"/>
    </source>
</evidence>
<gene>
    <name evidence="5" type="ORF">PROFUN_06220</name>
</gene>
<dbReference type="Pfam" id="PF00071">
    <property type="entry name" value="Ras"/>
    <property type="match status" value="2"/>
</dbReference>
<dbReference type="InterPro" id="IPR003578">
    <property type="entry name" value="Small_GTPase_Rho"/>
</dbReference>
<keyword evidence="3" id="KW-0175">Coiled coil</keyword>
<accession>A0A2P6MZ06</accession>
<dbReference type="CDD" id="cd00157">
    <property type="entry name" value="Rho"/>
    <property type="match status" value="1"/>
</dbReference>
<protein>
    <submittedName>
        <fullName evidence="5">Uncharacterized protein</fullName>
    </submittedName>
</protein>
<dbReference type="SMART" id="SM00174">
    <property type="entry name" value="RHO"/>
    <property type="match status" value="1"/>
</dbReference>
<evidence type="ECO:0000256" key="3">
    <source>
        <dbReference type="SAM" id="Coils"/>
    </source>
</evidence>
<dbReference type="PROSITE" id="PS51419">
    <property type="entry name" value="RAB"/>
    <property type="match status" value="1"/>
</dbReference>
<dbReference type="AlphaFoldDB" id="A0A2P6MZ06"/>
<dbReference type="PRINTS" id="PR00449">
    <property type="entry name" value="RASTRNSFRMNG"/>
</dbReference>
<dbReference type="PANTHER" id="PTHR24072">
    <property type="entry name" value="RHO FAMILY GTPASE"/>
    <property type="match status" value="1"/>
</dbReference>
<dbReference type="GO" id="GO:0005525">
    <property type="term" value="F:GTP binding"/>
    <property type="evidence" value="ECO:0007669"/>
    <property type="project" value="UniProtKB-KW"/>
</dbReference>
<keyword evidence="1" id="KW-0547">Nucleotide-binding</keyword>
<evidence type="ECO:0000256" key="1">
    <source>
        <dbReference type="ARBA" id="ARBA00022741"/>
    </source>
</evidence>
<name>A0A2P6MZ06_9EUKA</name>
<proteinExistence type="predicted"/>
<comment type="caution">
    <text evidence="5">The sequence shown here is derived from an EMBL/GenBank/DDBJ whole genome shotgun (WGS) entry which is preliminary data.</text>
</comment>
<feature type="region of interest" description="Disordered" evidence="4">
    <location>
        <begin position="1"/>
        <end position="25"/>
    </location>
</feature>
<dbReference type="OrthoDB" id="8830751at2759"/>
<dbReference type="SMART" id="SM00175">
    <property type="entry name" value="RAB"/>
    <property type="match status" value="1"/>
</dbReference>
<keyword evidence="2" id="KW-0342">GTP-binding</keyword>
<feature type="coiled-coil region" evidence="3">
    <location>
        <begin position="233"/>
        <end position="264"/>
    </location>
</feature>
<keyword evidence="6" id="KW-1185">Reference proteome</keyword>
<evidence type="ECO:0000256" key="2">
    <source>
        <dbReference type="ARBA" id="ARBA00023134"/>
    </source>
</evidence>
<dbReference type="InterPro" id="IPR001806">
    <property type="entry name" value="Small_GTPase"/>
</dbReference>
<evidence type="ECO:0000256" key="4">
    <source>
        <dbReference type="SAM" id="MobiDB-lite"/>
    </source>
</evidence>
<reference evidence="5 6" key="1">
    <citation type="journal article" date="2018" name="Genome Biol. Evol.">
        <title>Multiple Roots of Fruiting Body Formation in Amoebozoa.</title>
        <authorList>
            <person name="Hillmann F."/>
            <person name="Forbes G."/>
            <person name="Novohradska S."/>
            <person name="Ferling I."/>
            <person name="Riege K."/>
            <person name="Groth M."/>
            <person name="Westermann M."/>
            <person name="Marz M."/>
            <person name="Spaller T."/>
            <person name="Winckler T."/>
            <person name="Schaap P."/>
            <person name="Glockner G."/>
        </authorList>
    </citation>
    <scope>NUCLEOTIDE SEQUENCE [LARGE SCALE GENOMIC DNA]</scope>
    <source>
        <strain evidence="5 6">Jena</strain>
    </source>
</reference>
<dbReference type="FunCoup" id="A0A2P6MZ06">
    <property type="interactions" value="53"/>
</dbReference>
<dbReference type="SMART" id="SM00173">
    <property type="entry name" value="RAS"/>
    <property type="match status" value="1"/>
</dbReference>
<dbReference type="EMBL" id="MDYQ01000292">
    <property type="protein sequence ID" value="PRP76942.1"/>
    <property type="molecule type" value="Genomic_DNA"/>
</dbReference>
<dbReference type="GO" id="GO:0007264">
    <property type="term" value="P:small GTPase-mediated signal transduction"/>
    <property type="evidence" value="ECO:0007669"/>
    <property type="project" value="InterPro"/>
</dbReference>
<dbReference type="PROSITE" id="PS51420">
    <property type="entry name" value="RHO"/>
    <property type="match status" value="1"/>
</dbReference>
<dbReference type="Gene3D" id="3.40.50.300">
    <property type="entry name" value="P-loop containing nucleotide triphosphate hydrolases"/>
    <property type="match status" value="1"/>
</dbReference>
<dbReference type="Proteomes" id="UP000241769">
    <property type="component" value="Unassembled WGS sequence"/>
</dbReference>
<dbReference type="InterPro" id="IPR027417">
    <property type="entry name" value="P-loop_NTPase"/>
</dbReference>
<dbReference type="SUPFAM" id="SSF52540">
    <property type="entry name" value="P-loop containing nucleoside triphosphate hydrolases"/>
    <property type="match status" value="1"/>
</dbReference>
<dbReference type="PROSITE" id="PS51421">
    <property type="entry name" value="RAS"/>
    <property type="match status" value="1"/>
</dbReference>
<dbReference type="GO" id="GO:0003924">
    <property type="term" value="F:GTPase activity"/>
    <property type="evidence" value="ECO:0007669"/>
    <property type="project" value="InterPro"/>
</dbReference>
<dbReference type="InParanoid" id="A0A2P6MZ06"/>
<dbReference type="STRING" id="1890364.A0A2P6MZ06"/>
<evidence type="ECO:0000313" key="6">
    <source>
        <dbReference type="Proteomes" id="UP000241769"/>
    </source>
</evidence>